<dbReference type="GeneID" id="116957776"/>
<feature type="region of interest" description="Disordered" evidence="1">
    <location>
        <begin position="190"/>
        <end position="231"/>
    </location>
</feature>
<sequence>MRTQCALPLVPFTSRTHTWTTPAMGSELMEGAQEEQDLLNREWNPALLSLRSLYRGDPFYSLCLADLMRAPQALNHAIVKEQRQLAQTLRKLDTQRLSRLRQLAEERRQFEACMRHRLAPRRPHSTPHGHGPGYGSWHNPGHGPGHGQASNKHGQDSRGHLHEQGQRRETRPQWSEPEQAVLKVEWQWNGYGRGHDQGQTNGQRQTNGQGKDDTQGHWQRSGRCEGHEQRHDDARGHLEWNGHGQGQRPCTAAACCSSAWHHRGARPCSAPVIPVPHAVCCPWAFPGGPGLPEPSPASRPFVSSVPRSACERLLQRCRVRGVELLGGLPLLPSNPGTPGPAREFL</sequence>
<feature type="compositionally biased region" description="Low complexity" evidence="1">
    <location>
        <begin position="197"/>
        <end position="209"/>
    </location>
</feature>
<feature type="compositionally biased region" description="Basic and acidic residues" evidence="1">
    <location>
        <begin position="222"/>
        <end position="231"/>
    </location>
</feature>
<feature type="compositionally biased region" description="Basic residues" evidence="1">
    <location>
        <begin position="115"/>
        <end position="127"/>
    </location>
</feature>
<dbReference type="Proteomes" id="UP001318040">
    <property type="component" value="Chromosome 38"/>
</dbReference>
<dbReference type="KEGG" id="pmrn:116957776"/>
<evidence type="ECO:0000256" key="1">
    <source>
        <dbReference type="SAM" id="MobiDB-lite"/>
    </source>
</evidence>
<evidence type="ECO:0000313" key="2">
    <source>
        <dbReference type="Proteomes" id="UP001318040"/>
    </source>
</evidence>
<organism evidence="2 3">
    <name type="scientific">Petromyzon marinus</name>
    <name type="common">Sea lamprey</name>
    <dbReference type="NCBI Taxonomy" id="7757"/>
    <lineage>
        <taxon>Eukaryota</taxon>
        <taxon>Metazoa</taxon>
        <taxon>Chordata</taxon>
        <taxon>Craniata</taxon>
        <taxon>Vertebrata</taxon>
        <taxon>Cyclostomata</taxon>
        <taxon>Hyperoartia</taxon>
        <taxon>Petromyzontiformes</taxon>
        <taxon>Petromyzontidae</taxon>
        <taxon>Petromyzon</taxon>
    </lineage>
</organism>
<dbReference type="RefSeq" id="XP_032836015.1">
    <property type="nucleotide sequence ID" value="XM_032980124.1"/>
</dbReference>
<accession>A0AAJ7XIX1</accession>
<gene>
    <name evidence="3" type="primary">LOC116957776</name>
</gene>
<dbReference type="AlphaFoldDB" id="A0AAJ7XIX1"/>
<feature type="compositionally biased region" description="Basic and acidic residues" evidence="1">
    <location>
        <begin position="153"/>
        <end position="171"/>
    </location>
</feature>
<name>A0AAJ7XIX1_PETMA</name>
<reference evidence="3" key="1">
    <citation type="submission" date="2025-08" db="UniProtKB">
        <authorList>
            <consortium name="RefSeq"/>
        </authorList>
    </citation>
    <scope>IDENTIFICATION</scope>
    <source>
        <tissue evidence="3">Sperm</tissue>
    </source>
</reference>
<feature type="region of interest" description="Disordered" evidence="1">
    <location>
        <begin position="114"/>
        <end position="178"/>
    </location>
</feature>
<keyword evidence="2" id="KW-1185">Reference proteome</keyword>
<proteinExistence type="predicted"/>
<protein>
    <submittedName>
        <fullName evidence="3">Uncharacterized protein LOC116957776 isoform X1</fullName>
    </submittedName>
</protein>
<evidence type="ECO:0000313" key="3">
    <source>
        <dbReference type="RefSeq" id="XP_032836015.1"/>
    </source>
</evidence>